<feature type="compositionally biased region" description="Basic and acidic residues" evidence="1">
    <location>
        <begin position="145"/>
        <end position="162"/>
    </location>
</feature>
<dbReference type="InterPro" id="IPR021401">
    <property type="entry name" value="DUF3040"/>
</dbReference>
<accession>A0ABN2FCD5</accession>
<keyword evidence="2" id="KW-0472">Membrane</keyword>
<comment type="caution">
    <text evidence="3">The sequence shown here is derived from an EMBL/GenBank/DDBJ whole genome shotgun (WGS) entry which is preliminary data.</text>
</comment>
<gene>
    <name evidence="3" type="ORF">GCM10009733_041800</name>
</gene>
<sequence length="181" mass="19333">MDLSDRERRILGEIEQELRRGDRAFVRRVESLNAACRRAGAQRYAAHTTWRELWCVLLVALGLAALAVLLVLSAGGVRAPAPPSVPAPSHARAPVPALRPVFRTRSGPAWTTSGAGRRPAHAAILTECGAFAEGGQRLLREASGRRADRGLPDEREGAHGHDLQPVAGAWHPAGQATAQLA</sequence>
<protein>
    <recommendedName>
        <fullName evidence="5">DUF3040 domain-containing protein</fullName>
    </recommendedName>
</protein>
<name>A0ABN2FCD5_9ACTN</name>
<evidence type="ECO:0008006" key="5">
    <source>
        <dbReference type="Google" id="ProtNLM"/>
    </source>
</evidence>
<evidence type="ECO:0000256" key="1">
    <source>
        <dbReference type="SAM" id="MobiDB-lite"/>
    </source>
</evidence>
<dbReference type="Proteomes" id="UP001500064">
    <property type="component" value="Unassembled WGS sequence"/>
</dbReference>
<keyword evidence="4" id="KW-1185">Reference proteome</keyword>
<evidence type="ECO:0000313" key="4">
    <source>
        <dbReference type="Proteomes" id="UP001500064"/>
    </source>
</evidence>
<evidence type="ECO:0000313" key="3">
    <source>
        <dbReference type="EMBL" id="GAA1640305.1"/>
    </source>
</evidence>
<proteinExistence type="predicted"/>
<organism evidence="3 4">
    <name type="scientific">Nonomuraea maheshkhaliensis</name>
    <dbReference type="NCBI Taxonomy" id="419590"/>
    <lineage>
        <taxon>Bacteria</taxon>
        <taxon>Bacillati</taxon>
        <taxon>Actinomycetota</taxon>
        <taxon>Actinomycetes</taxon>
        <taxon>Streptosporangiales</taxon>
        <taxon>Streptosporangiaceae</taxon>
        <taxon>Nonomuraea</taxon>
    </lineage>
</organism>
<dbReference type="EMBL" id="BAAAMU010000028">
    <property type="protein sequence ID" value="GAA1640305.1"/>
    <property type="molecule type" value="Genomic_DNA"/>
</dbReference>
<feature type="transmembrane region" description="Helical" evidence="2">
    <location>
        <begin position="53"/>
        <end position="77"/>
    </location>
</feature>
<dbReference type="RefSeq" id="WP_346107062.1">
    <property type="nucleotide sequence ID" value="NZ_BAAAMU010000028.1"/>
</dbReference>
<feature type="region of interest" description="Disordered" evidence="1">
    <location>
        <begin position="145"/>
        <end position="181"/>
    </location>
</feature>
<dbReference type="Pfam" id="PF11239">
    <property type="entry name" value="DUF3040"/>
    <property type="match status" value="1"/>
</dbReference>
<reference evidence="3 4" key="1">
    <citation type="journal article" date="2019" name="Int. J. Syst. Evol. Microbiol.">
        <title>The Global Catalogue of Microorganisms (GCM) 10K type strain sequencing project: providing services to taxonomists for standard genome sequencing and annotation.</title>
        <authorList>
            <consortium name="The Broad Institute Genomics Platform"/>
            <consortium name="The Broad Institute Genome Sequencing Center for Infectious Disease"/>
            <person name="Wu L."/>
            <person name="Ma J."/>
        </authorList>
    </citation>
    <scope>NUCLEOTIDE SEQUENCE [LARGE SCALE GENOMIC DNA]</scope>
    <source>
        <strain evidence="3 4">JCM 13929</strain>
    </source>
</reference>
<keyword evidence="2" id="KW-0812">Transmembrane</keyword>
<evidence type="ECO:0000256" key="2">
    <source>
        <dbReference type="SAM" id="Phobius"/>
    </source>
</evidence>
<keyword evidence="2" id="KW-1133">Transmembrane helix</keyword>